<reference evidence="2" key="2">
    <citation type="journal article" date="2018" name="Plant J.">
        <title>The Sorghum bicolor reference genome: improved assembly, gene annotations, a transcriptome atlas, and signatures of genome organization.</title>
        <authorList>
            <person name="McCormick R.F."/>
            <person name="Truong S.K."/>
            <person name="Sreedasyam A."/>
            <person name="Jenkins J."/>
            <person name="Shu S."/>
            <person name="Sims D."/>
            <person name="Kennedy M."/>
            <person name="Amirebrahimi M."/>
            <person name="Weers B.D."/>
            <person name="McKinley B."/>
            <person name="Mattison A."/>
            <person name="Morishige D.T."/>
            <person name="Grimwood J."/>
            <person name="Schmutz J."/>
            <person name="Mullet J.E."/>
        </authorList>
    </citation>
    <scope>NUCLEOTIDE SEQUENCE [LARGE SCALE GENOMIC DNA]</scope>
    <source>
        <strain evidence="2">cv. BTx623</strain>
    </source>
</reference>
<reference evidence="1 2" key="1">
    <citation type="journal article" date="2009" name="Nature">
        <title>The Sorghum bicolor genome and the diversification of grasses.</title>
        <authorList>
            <person name="Paterson A.H."/>
            <person name="Bowers J.E."/>
            <person name="Bruggmann R."/>
            <person name="Dubchak I."/>
            <person name="Grimwood J."/>
            <person name="Gundlach H."/>
            <person name="Haberer G."/>
            <person name="Hellsten U."/>
            <person name="Mitros T."/>
            <person name="Poliakov A."/>
            <person name="Schmutz J."/>
            <person name="Spannagl M."/>
            <person name="Tang H."/>
            <person name="Wang X."/>
            <person name="Wicker T."/>
            <person name="Bharti A.K."/>
            <person name="Chapman J."/>
            <person name="Feltus F.A."/>
            <person name="Gowik U."/>
            <person name="Grigoriev I.V."/>
            <person name="Lyons E."/>
            <person name="Maher C.A."/>
            <person name="Martis M."/>
            <person name="Narechania A."/>
            <person name="Otillar R.P."/>
            <person name="Penning B.W."/>
            <person name="Salamov A.A."/>
            <person name="Wang Y."/>
            <person name="Zhang L."/>
            <person name="Carpita N.C."/>
            <person name="Freeling M."/>
            <person name="Gingle A.R."/>
            <person name="Hash C.T."/>
            <person name="Keller B."/>
            <person name="Klein P."/>
            <person name="Kresovich S."/>
            <person name="McCann M.C."/>
            <person name="Ming R."/>
            <person name="Peterson D.G."/>
            <person name="Mehboob-ur-Rahman"/>
            <person name="Ware D."/>
            <person name="Westhoff P."/>
            <person name="Mayer K.F."/>
            <person name="Messing J."/>
            <person name="Rokhsar D.S."/>
        </authorList>
    </citation>
    <scope>NUCLEOTIDE SEQUENCE [LARGE SCALE GENOMIC DNA]</scope>
    <source>
        <strain evidence="2">cv. BTx623</strain>
    </source>
</reference>
<dbReference type="InParanoid" id="A0A1Z5R9N9"/>
<evidence type="ECO:0000313" key="2">
    <source>
        <dbReference type="Proteomes" id="UP000000768"/>
    </source>
</evidence>
<sequence>MPTVDPRRMVWASDMHELRPGHWICDVEAPFSSKATSIHKSKVPAVMVVVVAAVLLPSSSCSVKLVSLKGIRKGGGISTDYYTPKIPTEGTPHENSCRRNTICMKHWFKKKMEGIICQGQGDIRFFCL</sequence>
<evidence type="ECO:0000313" key="1">
    <source>
        <dbReference type="EMBL" id="OQU80145.1"/>
    </source>
</evidence>
<gene>
    <name evidence="1" type="ORF">SORBI_3007G086701</name>
</gene>
<keyword evidence="2" id="KW-1185">Reference proteome</keyword>
<accession>A0A1Z5R9N9</accession>
<dbReference type="EMBL" id="CM000766">
    <property type="protein sequence ID" value="OQU80145.1"/>
    <property type="molecule type" value="Genomic_DNA"/>
</dbReference>
<dbReference type="Proteomes" id="UP000000768">
    <property type="component" value="Chromosome 7"/>
</dbReference>
<dbReference type="Gramene" id="OQU80145">
    <property type="protein sequence ID" value="OQU80145"/>
    <property type="gene ID" value="SORBI_3007G086701"/>
</dbReference>
<name>A0A1Z5R9N9_SORBI</name>
<protein>
    <submittedName>
        <fullName evidence="1">Uncharacterized protein</fullName>
    </submittedName>
</protein>
<proteinExistence type="predicted"/>
<organism evidence="1 2">
    <name type="scientific">Sorghum bicolor</name>
    <name type="common">Sorghum</name>
    <name type="synonym">Sorghum vulgare</name>
    <dbReference type="NCBI Taxonomy" id="4558"/>
    <lineage>
        <taxon>Eukaryota</taxon>
        <taxon>Viridiplantae</taxon>
        <taxon>Streptophyta</taxon>
        <taxon>Embryophyta</taxon>
        <taxon>Tracheophyta</taxon>
        <taxon>Spermatophyta</taxon>
        <taxon>Magnoliopsida</taxon>
        <taxon>Liliopsida</taxon>
        <taxon>Poales</taxon>
        <taxon>Poaceae</taxon>
        <taxon>PACMAD clade</taxon>
        <taxon>Panicoideae</taxon>
        <taxon>Andropogonodae</taxon>
        <taxon>Andropogoneae</taxon>
        <taxon>Sorghinae</taxon>
        <taxon>Sorghum</taxon>
    </lineage>
</organism>
<dbReference type="AlphaFoldDB" id="A0A1Z5R9N9"/>